<organism evidence="2 3">
    <name type="scientific">Ficus carica</name>
    <name type="common">Common fig</name>
    <dbReference type="NCBI Taxonomy" id="3494"/>
    <lineage>
        <taxon>Eukaryota</taxon>
        <taxon>Viridiplantae</taxon>
        <taxon>Streptophyta</taxon>
        <taxon>Embryophyta</taxon>
        <taxon>Tracheophyta</taxon>
        <taxon>Spermatophyta</taxon>
        <taxon>Magnoliopsida</taxon>
        <taxon>eudicotyledons</taxon>
        <taxon>Gunneridae</taxon>
        <taxon>Pentapetalae</taxon>
        <taxon>rosids</taxon>
        <taxon>fabids</taxon>
        <taxon>Rosales</taxon>
        <taxon>Moraceae</taxon>
        <taxon>Ficeae</taxon>
        <taxon>Ficus</taxon>
    </lineage>
</organism>
<dbReference type="Proteomes" id="UP001187192">
    <property type="component" value="Unassembled WGS sequence"/>
</dbReference>
<evidence type="ECO:0000313" key="2">
    <source>
        <dbReference type="EMBL" id="GMN36017.1"/>
    </source>
</evidence>
<accession>A0AA87ZL94</accession>
<feature type="region of interest" description="Disordered" evidence="1">
    <location>
        <begin position="59"/>
        <end position="95"/>
    </location>
</feature>
<comment type="caution">
    <text evidence="2">The sequence shown here is derived from an EMBL/GenBank/DDBJ whole genome shotgun (WGS) entry which is preliminary data.</text>
</comment>
<sequence length="114" mass="11818">MANGSGRGRGRKGRRDLDLAPGSRGGGHWEIVVGREGPDLVGDRHPRVGWGDHIWHLGRVGGSSSGEKGPGSMAKQRGGGGHQCELGDDEGRHQINGGLGLSSALSLSLLILLI</sequence>
<protein>
    <submittedName>
        <fullName evidence="2">Uncharacterized protein</fullName>
    </submittedName>
</protein>
<reference evidence="2" key="1">
    <citation type="submission" date="2023-07" db="EMBL/GenBank/DDBJ databases">
        <title>draft genome sequence of fig (Ficus carica).</title>
        <authorList>
            <person name="Takahashi T."/>
            <person name="Nishimura K."/>
        </authorList>
    </citation>
    <scope>NUCLEOTIDE SEQUENCE</scope>
</reference>
<dbReference type="AlphaFoldDB" id="A0AA87ZL94"/>
<name>A0AA87ZL94_FICCA</name>
<evidence type="ECO:0000313" key="3">
    <source>
        <dbReference type="Proteomes" id="UP001187192"/>
    </source>
</evidence>
<dbReference type="EMBL" id="BTGU01000005">
    <property type="protein sequence ID" value="GMN36017.1"/>
    <property type="molecule type" value="Genomic_DNA"/>
</dbReference>
<proteinExistence type="predicted"/>
<keyword evidence="3" id="KW-1185">Reference proteome</keyword>
<evidence type="ECO:0000256" key="1">
    <source>
        <dbReference type="SAM" id="MobiDB-lite"/>
    </source>
</evidence>
<feature type="region of interest" description="Disordered" evidence="1">
    <location>
        <begin position="1"/>
        <end position="31"/>
    </location>
</feature>
<gene>
    <name evidence="2" type="ORF">TIFTF001_005705</name>
</gene>